<dbReference type="SUPFAM" id="SSF52540">
    <property type="entry name" value="P-loop containing nucleoside triphosphate hydrolases"/>
    <property type="match status" value="1"/>
</dbReference>
<protein>
    <submittedName>
        <fullName evidence="4">Uncharacterized protein</fullName>
    </submittedName>
</protein>
<dbReference type="PANTHER" id="PTHR14270:SF0">
    <property type="entry name" value="NONSENSE-MEDIATED MRNA DECAY FACTOR SMG9"/>
    <property type="match status" value="1"/>
</dbReference>
<accession>A0A7J6HPP5</accession>
<feature type="compositionally biased region" description="Basic residues" evidence="3">
    <location>
        <begin position="9"/>
        <end position="24"/>
    </location>
</feature>
<keyword evidence="5" id="KW-1185">Reference proteome</keyword>
<evidence type="ECO:0000313" key="4">
    <source>
        <dbReference type="EMBL" id="KAF4396698.1"/>
    </source>
</evidence>
<evidence type="ECO:0000313" key="5">
    <source>
        <dbReference type="Proteomes" id="UP000583929"/>
    </source>
</evidence>
<evidence type="ECO:0000256" key="3">
    <source>
        <dbReference type="SAM" id="MobiDB-lite"/>
    </source>
</evidence>
<dbReference type="GO" id="GO:0000184">
    <property type="term" value="P:nuclear-transcribed mRNA catabolic process, nonsense-mediated decay"/>
    <property type="evidence" value="ECO:0007669"/>
    <property type="project" value="UniProtKB-KW"/>
</dbReference>
<comment type="similarity">
    <text evidence="1">Belongs to the SMG9 family.</text>
</comment>
<evidence type="ECO:0000256" key="2">
    <source>
        <dbReference type="ARBA" id="ARBA00023161"/>
    </source>
</evidence>
<dbReference type="InterPro" id="IPR027417">
    <property type="entry name" value="P-loop_NTPase"/>
</dbReference>
<gene>
    <name evidence="4" type="ORF">G4B88_029012</name>
</gene>
<reference evidence="4 5" key="1">
    <citation type="journal article" date="2020" name="bioRxiv">
        <title>Sequence and annotation of 42 cannabis genomes reveals extensive copy number variation in cannabinoid synthesis and pathogen resistance genes.</title>
        <authorList>
            <person name="Mckernan K.J."/>
            <person name="Helbert Y."/>
            <person name="Kane L.T."/>
            <person name="Ebling H."/>
            <person name="Zhang L."/>
            <person name="Liu B."/>
            <person name="Eaton Z."/>
            <person name="Mclaughlin S."/>
            <person name="Kingan S."/>
            <person name="Baybayan P."/>
            <person name="Concepcion G."/>
            <person name="Jordan M."/>
            <person name="Riva A."/>
            <person name="Barbazuk W."/>
            <person name="Harkins T."/>
        </authorList>
    </citation>
    <scope>NUCLEOTIDE SEQUENCE [LARGE SCALE GENOMIC DNA]</scope>
    <source>
        <strain evidence="5">cv. Jamaican Lion 4</strain>
        <tissue evidence="4">Leaf</tissue>
    </source>
</reference>
<evidence type="ECO:0000256" key="1">
    <source>
        <dbReference type="ARBA" id="ARBA00007712"/>
    </source>
</evidence>
<keyword evidence="2" id="KW-0866">Nonsense-mediated mRNA decay</keyword>
<dbReference type="EMBL" id="JAATIQ010000035">
    <property type="protein sequence ID" value="KAF4396698.1"/>
    <property type="molecule type" value="Genomic_DNA"/>
</dbReference>
<sequence length="414" mass="46646">MAISFAGKGNKKSQNPKRIQKARPYRTGDTRRSLLKQRKIYQWQGPVAGLVRRLLFHQNSRSKTRFSNGAPVSLSSAYGGGGEDDTASLRSRLPSIGSLNLLSDSWDFHIDRFLPFLTENTDFTVVGVIGPPGVGKSTIMNELYGFDATLLCTGMLPPYTIQSEDVTAMARHCSMGIEPRVSAERIILLDTQLGVLLTSICHTLLVVSDGVHDHNVWRLMSTVDLLKHGIPDPSLLTPALLRALLQGLTKKLKIKIRFVKMETTWLLQFLCIQSIVQDQDLTERNYTQLKKTIKHYFSSTSFMRKTPGNIAKDESISTSALSIRNGDPDSMIPKLFIIPVKYKDDSRSNQYESHNNVLWKLRDQVLSMSHPSFSKTLSERDWLKNSAKIWELVKNSTIIADYSKTLQTSGLFRR</sequence>
<feature type="region of interest" description="Disordered" evidence="3">
    <location>
        <begin position="1"/>
        <end position="30"/>
    </location>
</feature>
<dbReference type="Proteomes" id="UP000583929">
    <property type="component" value="Unassembled WGS sequence"/>
</dbReference>
<dbReference type="PANTHER" id="PTHR14270">
    <property type="entry name" value="NONSENSE-MEDIATED MRNA DECAY FACTOR SMG9"/>
    <property type="match status" value="1"/>
</dbReference>
<name>A0A7J6HPP5_CANSA</name>
<organism evidence="4 5">
    <name type="scientific">Cannabis sativa</name>
    <name type="common">Hemp</name>
    <name type="synonym">Marijuana</name>
    <dbReference type="NCBI Taxonomy" id="3483"/>
    <lineage>
        <taxon>Eukaryota</taxon>
        <taxon>Viridiplantae</taxon>
        <taxon>Streptophyta</taxon>
        <taxon>Embryophyta</taxon>
        <taxon>Tracheophyta</taxon>
        <taxon>Spermatophyta</taxon>
        <taxon>Magnoliopsida</taxon>
        <taxon>eudicotyledons</taxon>
        <taxon>Gunneridae</taxon>
        <taxon>Pentapetalae</taxon>
        <taxon>rosids</taxon>
        <taxon>fabids</taxon>
        <taxon>Rosales</taxon>
        <taxon>Cannabaceae</taxon>
        <taxon>Cannabis</taxon>
    </lineage>
</organism>
<dbReference type="InterPro" id="IPR039177">
    <property type="entry name" value="SMG9"/>
</dbReference>
<proteinExistence type="inferred from homology"/>
<dbReference type="AlphaFoldDB" id="A0A7J6HPP5"/>
<comment type="caution">
    <text evidence="4">The sequence shown here is derived from an EMBL/GenBank/DDBJ whole genome shotgun (WGS) entry which is preliminary data.</text>
</comment>